<evidence type="ECO:0000313" key="5">
    <source>
        <dbReference type="Proteomes" id="UP000799766"/>
    </source>
</evidence>
<comment type="similarity">
    <text evidence="2">Belongs to the aldo/keto reductase family. Aldo/keto reductase 2 subfamily.</text>
</comment>
<evidence type="ECO:0000259" key="3">
    <source>
        <dbReference type="Pfam" id="PF00248"/>
    </source>
</evidence>
<dbReference type="PANTHER" id="PTHR43364:SF2">
    <property type="entry name" value="ARYL-ALCOHOL DEHYDROGENASE AAD10-RELATED"/>
    <property type="match status" value="1"/>
</dbReference>
<protein>
    <submittedName>
        <fullName evidence="4">Putative aryl-alcohol dehydrogenase Aad14</fullName>
    </submittedName>
</protein>
<evidence type="ECO:0000256" key="1">
    <source>
        <dbReference type="ARBA" id="ARBA00023002"/>
    </source>
</evidence>
<organism evidence="4 5">
    <name type="scientific">Lineolata rhizophorae</name>
    <dbReference type="NCBI Taxonomy" id="578093"/>
    <lineage>
        <taxon>Eukaryota</taxon>
        <taxon>Fungi</taxon>
        <taxon>Dikarya</taxon>
        <taxon>Ascomycota</taxon>
        <taxon>Pezizomycotina</taxon>
        <taxon>Dothideomycetes</taxon>
        <taxon>Dothideomycetes incertae sedis</taxon>
        <taxon>Lineolatales</taxon>
        <taxon>Lineolataceae</taxon>
        <taxon>Lineolata</taxon>
    </lineage>
</organism>
<dbReference type="PANTHER" id="PTHR43364">
    <property type="entry name" value="NADH-SPECIFIC METHYLGLYOXAL REDUCTASE-RELATED"/>
    <property type="match status" value="1"/>
</dbReference>
<name>A0A6A6P1S9_9PEZI</name>
<dbReference type="InterPro" id="IPR036812">
    <property type="entry name" value="NAD(P)_OxRdtase_dom_sf"/>
</dbReference>
<accession>A0A6A6P1S9</accession>
<dbReference type="Gene3D" id="3.20.20.100">
    <property type="entry name" value="NADP-dependent oxidoreductase domain"/>
    <property type="match status" value="1"/>
</dbReference>
<dbReference type="EMBL" id="MU001679">
    <property type="protein sequence ID" value="KAF2457960.1"/>
    <property type="molecule type" value="Genomic_DNA"/>
</dbReference>
<dbReference type="InterPro" id="IPR050523">
    <property type="entry name" value="AKR_Detox_Biosynth"/>
</dbReference>
<dbReference type="GO" id="GO:0016491">
    <property type="term" value="F:oxidoreductase activity"/>
    <property type="evidence" value="ECO:0007669"/>
    <property type="project" value="UniProtKB-KW"/>
</dbReference>
<evidence type="ECO:0000313" key="4">
    <source>
        <dbReference type="EMBL" id="KAF2457960.1"/>
    </source>
</evidence>
<proteinExistence type="inferred from homology"/>
<sequence length="376" mass="41729">MAHILTPAPAPATELGRYRILSSTAGVRVSPLQLGAMSLGQAWVSELGSMDKAASFKLLDEYVSSGGNFIDTANDYQDEESEAWLGEYFETRGIRDQMVIATKYTTHYRKHDLGVAGINYAGNHKKALRLSVEASLKKLRTSYIDILYLHWWDHTTSIEEIMDSLHVLVEQGKILYLGVSDTPAWIVSAANYYARASGKTLISIYQGRWNIMMRDFEREIIPMARHFGMALAPWGVLGTGKFQSKKAIEERKQKGETLRSIQGSEQSEDEAKISEALCNVAAEHGIESPTAIALAYVMSKYPYTYPIVGGRKVEHLRDNIKCLKITLTEQQIEYLEGIIPFDPGFPNNLIGPDPKLIGKATGLLAASGNFNFATAK</sequence>
<dbReference type="AlphaFoldDB" id="A0A6A6P1S9"/>
<evidence type="ECO:0000256" key="2">
    <source>
        <dbReference type="ARBA" id="ARBA00038157"/>
    </source>
</evidence>
<dbReference type="SUPFAM" id="SSF51430">
    <property type="entry name" value="NAD(P)-linked oxidoreductase"/>
    <property type="match status" value="1"/>
</dbReference>
<keyword evidence="1" id="KW-0560">Oxidoreductase</keyword>
<keyword evidence="5" id="KW-1185">Reference proteome</keyword>
<dbReference type="InterPro" id="IPR023210">
    <property type="entry name" value="NADP_OxRdtase_dom"/>
</dbReference>
<reference evidence="4" key="1">
    <citation type="journal article" date="2020" name="Stud. Mycol.">
        <title>101 Dothideomycetes genomes: a test case for predicting lifestyles and emergence of pathogens.</title>
        <authorList>
            <person name="Haridas S."/>
            <person name="Albert R."/>
            <person name="Binder M."/>
            <person name="Bloem J."/>
            <person name="Labutti K."/>
            <person name="Salamov A."/>
            <person name="Andreopoulos B."/>
            <person name="Baker S."/>
            <person name="Barry K."/>
            <person name="Bills G."/>
            <person name="Bluhm B."/>
            <person name="Cannon C."/>
            <person name="Castanera R."/>
            <person name="Culley D."/>
            <person name="Daum C."/>
            <person name="Ezra D."/>
            <person name="Gonzalez J."/>
            <person name="Henrissat B."/>
            <person name="Kuo A."/>
            <person name="Liang C."/>
            <person name="Lipzen A."/>
            <person name="Lutzoni F."/>
            <person name="Magnuson J."/>
            <person name="Mondo S."/>
            <person name="Nolan M."/>
            <person name="Ohm R."/>
            <person name="Pangilinan J."/>
            <person name="Park H.-J."/>
            <person name="Ramirez L."/>
            <person name="Alfaro M."/>
            <person name="Sun H."/>
            <person name="Tritt A."/>
            <person name="Yoshinaga Y."/>
            <person name="Zwiers L.-H."/>
            <person name="Turgeon B."/>
            <person name="Goodwin S."/>
            <person name="Spatafora J."/>
            <person name="Crous P."/>
            <person name="Grigoriev I."/>
        </authorList>
    </citation>
    <scope>NUCLEOTIDE SEQUENCE</scope>
    <source>
        <strain evidence="4">ATCC 16933</strain>
    </source>
</reference>
<dbReference type="Pfam" id="PF00248">
    <property type="entry name" value="Aldo_ket_red"/>
    <property type="match status" value="1"/>
</dbReference>
<dbReference type="Proteomes" id="UP000799766">
    <property type="component" value="Unassembled WGS sequence"/>
</dbReference>
<dbReference type="OrthoDB" id="48988at2759"/>
<feature type="domain" description="NADP-dependent oxidoreductase" evidence="3">
    <location>
        <begin position="31"/>
        <end position="338"/>
    </location>
</feature>
<gene>
    <name evidence="4" type="ORF">BDY21DRAFT_285457</name>
</gene>